<evidence type="ECO:0000256" key="10">
    <source>
        <dbReference type="ARBA" id="ARBA00023136"/>
    </source>
</evidence>
<dbReference type="PRINTS" id="PR00344">
    <property type="entry name" value="BCTRLSENSOR"/>
</dbReference>
<reference evidence="14 15" key="1">
    <citation type="submission" date="2020-07" db="EMBL/GenBank/DDBJ databases">
        <title>Genomic Encyclopedia of Type Strains, Phase IV (KMG-IV): sequencing the most valuable type-strain genomes for metagenomic binning, comparative biology and taxonomic classification.</title>
        <authorList>
            <person name="Goeker M."/>
        </authorList>
    </citation>
    <scope>NUCLEOTIDE SEQUENCE [LARGE SCALE GENOMIC DNA]</scope>
    <source>
        <strain evidence="14 15">DSM 45533</strain>
    </source>
</reference>
<dbReference type="SUPFAM" id="SSF158472">
    <property type="entry name" value="HAMP domain-like"/>
    <property type="match status" value="1"/>
</dbReference>
<dbReference type="PANTHER" id="PTHR45436:SF5">
    <property type="entry name" value="SENSOR HISTIDINE KINASE TRCS"/>
    <property type="match status" value="1"/>
</dbReference>
<dbReference type="Pfam" id="PF00672">
    <property type="entry name" value="HAMP"/>
    <property type="match status" value="1"/>
</dbReference>
<evidence type="ECO:0000256" key="3">
    <source>
        <dbReference type="ARBA" id="ARBA00012438"/>
    </source>
</evidence>
<dbReference type="InterPro" id="IPR004358">
    <property type="entry name" value="Sig_transdc_His_kin-like_C"/>
</dbReference>
<proteinExistence type="predicted"/>
<keyword evidence="5" id="KW-0808">Transferase</keyword>
<evidence type="ECO:0000256" key="5">
    <source>
        <dbReference type="ARBA" id="ARBA00022679"/>
    </source>
</evidence>
<evidence type="ECO:0000259" key="12">
    <source>
        <dbReference type="PROSITE" id="PS50109"/>
    </source>
</evidence>
<gene>
    <name evidence="14" type="ORF">HNR30_008224</name>
</gene>
<keyword evidence="7 14" id="KW-0418">Kinase</keyword>
<evidence type="ECO:0000256" key="6">
    <source>
        <dbReference type="ARBA" id="ARBA00022692"/>
    </source>
</evidence>
<evidence type="ECO:0000256" key="2">
    <source>
        <dbReference type="ARBA" id="ARBA00004236"/>
    </source>
</evidence>
<dbReference type="PROSITE" id="PS50109">
    <property type="entry name" value="HIS_KIN"/>
    <property type="match status" value="1"/>
</dbReference>
<dbReference type="GO" id="GO:0005886">
    <property type="term" value="C:plasma membrane"/>
    <property type="evidence" value="ECO:0007669"/>
    <property type="project" value="UniProtKB-SubCell"/>
</dbReference>
<dbReference type="RefSeq" id="WP_181615528.1">
    <property type="nucleotide sequence ID" value="NZ_BAABAM010000008.1"/>
</dbReference>
<keyword evidence="9" id="KW-0902">Two-component regulatory system</keyword>
<dbReference type="CDD" id="cd00075">
    <property type="entry name" value="HATPase"/>
    <property type="match status" value="1"/>
</dbReference>
<dbReference type="InterPro" id="IPR005467">
    <property type="entry name" value="His_kinase_dom"/>
</dbReference>
<keyword evidence="10 11" id="KW-0472">Membrane</keyword>
<comment type="catalytic activity">
    <reaction evidence="1">
        <text>ATP + protein L-histidine = ADP + protein N-phospho-L-histidine.</text>
        <dbReference type="EC" id="2.7.13.3"/>
    </reaction>
</comment>
<feature type="transmembrane region" description="Helical" evidence="11">
    <location>
        <begin position="7"/>
        <end position="30"/>
    </location>
</feature>
<evidence type="ECO:0000256" key="8">
    <source>
        <dbReference type="ARBA" id="ARBA00022989"/>
    </source>
</evidence>
<keyword evidence="6 11" id="KW-0812">Transmembrane</keyword>
<protein>
    <recommendedName>
        <fullName evidence="3">histidine kinase</fullName>
        <ecNumber evidence="3">2.7.13.3</ecNumber>
    </recommendedName>
</protein>
<dbReference type="EMBL" id="JACDUR010000009">
    <property type="protein sequence ID" value="MBA2896833.1"/>
    <property type="molecule type" value="Genomic_DNA"/>
</dbReference>
<dbReference type="AlphaFoldDB" id="A0A7W0CT33"/>
<keyword evidence="8 11" id="KW-1133">Transmembrane helix</keyword>
<keyword evidence="15" id="KW-1185">Reference proteome</keyword>
<sequence length="383" mass="42356">MTLRVRFAVVSGAIFFVLAGLLLIGLYLLVRAQLEPVPGWRNPDVIRVAGYEFYPGQAGWEVANQRGIQIRRLYQAGTLDSVRNVGLLVLPLGTALAAFLGWRLARVVHRPLEQATLTARRVAQSHDLRERLDYRADDEIKELADTFDTMLDRLSRAFDGQRRFVANASHELRTPLAINRTLVDVAVRRPDASDDLRRLGESLLVVNERHERLIAGLLALAEGEQIVLDRRAFDLSDVVEHALDLAAEEAASRKIAIHRLLDSAPVAGDPVLIERLVQNLVENGMRHNEPGGGVWVTTRQRSDRVELVVANTGLLVHPHEVESIFQPFRRLHGDRLNSDRGTGLGMSIVKTVVEAHGGHVSVRPRDEGGLTVTVELPAALPAG</sequence>
<dbReference type="InterPro" id="IPR003661">
    <property type="entry name" value="HisK_dim/P_dom"/>
</dbReference>
<evidence type="ECO:0000313" key="14">
    <source>
        <dbReference type="EMBL" id="MBA2896833.1"/>
    </source>
</evidence>
<dbReference type="InterPro" id="IPR003594">
    <property type="entry name" value="HATPase_dom"/>
</dbReference>
<dbReference type="SMART" id="SM00304">
    <property type="entry name" value="HAMP"/>
    <property type="match status" value="1"/>
</dbReference>
<dbReference type="SUPFAM" id="SSF55874">
    <property type="entry name" value="ATPase domain of HSP90 chaperone/DNA topoisomerase II/histidine kinase"/>
    <property type="match status" value="1"/>
</dbReference>
<feature type="domain" description="Histidine kinase" evidence="12">
    <location>
        <begin position="167"/>
        <end position="380"/>
    </location>
</feature>
<dbReference type="PANTHER" id="PTHR45436">
    <property type="entry name" value="SENSOR HISTIDINE KINASE YKOH"/>
    <property type="match status" value="1"/>
</dbReference>
<dbReference type="EC" id="2.7.13.3" evidence="3"/>
<accession>A0A7W0CT33</accession>
<feature type="domain" description="HAMP" evidence="13">
    <location>
        <begin position="106"/>
        <end position="159"/>
    </location>
</feature>
<dbReference type="InterPro" id="IPR036890">
    <property type="entry name" value="HATPase_C_sf"/>
</dbReference>
<dbReference type="InterPro" id="IPR003660">
    <property type="entry name" value="HAMP_dom"/>
</dbReference>
<dbReference type="GO" id="GO:0000155">
    <property type="term" value="F:phosphorelay sensor kinase activity"/>
    <property type="evidence" value="ECO:0007669"/>
    <property type="project" value="InterPro"/>
</dbReference>
<dbReference type="SMART" id="SM00387">
    <property type="entry name" value="HATPase_c"/>
    <property type="match status" value="1"/>
</dbReference>
<dbReference type="Gene3D" id="6.10.340.10">
    <property type="match status" value="1"/>
</dbReference>
<dbReference type="CDD" id="cd00082">
    <property type="entry name" value="HisKA"/>
    <property type="match status" value="1"/>
</dbReference>
<dbReference type="CDD" id="cd06225">
    <property type="entry name" value="HAMP"/>
    <property type="match status" value="1"/>
</dbReference>
<comment type="subcellular location">
    <subcellularLocation>
        <location evidence="2">Cell membrane</location>
    </subcellularLocation>
</comment>
<evidence type="ECO:0000256" key="11">
    <source>
        <dbReference type="SAM" id="Phobius"/>
    </source>
</evidence>
<dbReference type="Gene3D" id="3.30.565.10">
    <property type="entry name" value="Histidine kinase-like ATPase, C-terminal domain"/>
    <property type="match status" value="1"/>
</dbReference>
<dbReference type="Pfam" id="PF00512">
    <property type="entry name" value="HisKA"/>
    <property type="match status" value="1"/>
</dbReference>
<evidence type="ECO:0000256" key="9">
    <source>
        <dbReference type="ARBA" id="ARBA00023012"/>
    </source>
</evidence>
<evidence type="ECO:0000256" key="4">
    <source>
        <dbReference type="ARBA" id="ARBA00022553"/>
    </source>
</evidence>
<name>A0A7W0CT33_9ACTN</name>
<dbReference type="InterPro" id="IPR050428">
    <property type="entry name" value="TCS_sensor_his_kinase"/>
</dbReference>
<dbReference type="SMART" id="SM00388">
    <property type="entry name" value="HisKA"/>
    <property type="match status" value="1"/>
</dbReference>
<dbReference type="Gene3D" id="1.10.287.130">
    <property type="match status" value="1"/>
</dbReference>
<dbReference type="Proteomes" id="UP000530928">
    <property type="component" value="Unassembled WGS sequence"/>
</dbReference>
<dbReference type="InterPro" id="IPR036097">
    <property type="entry name" value="HisK_dim/P_sf"/>
</dbReference>
<evidence type="ECO:0000256" key="1">
    <source>
        <dbReference type="ARBA" id="ARBA00000085"/>
    </source>
</evidence>
<comment type="caution">
    <text evidence="14">The sequence shown here is derived from an EMBL/GenBank/DDBJ whole genome shotgun (WGS) entry which is preliminary data.</text>
</comment>
<evidence type="ECO:0000313" key="15">
    <source>
        <dbReference type="Proteomes" id="UP000530928"/>
    </source>
</evidence>
<evidence type="ECO:0000256" key="7">
    <source>
        <dbReference type="ARBA" id="ARBA00022777"/>
    </source>
</evidence>
<dbReference type="Pfam" id="PF02518">
    <property type="entry name" value="HATPase_c"/>
    <property type="match status" value="1"/>
</dbReference>
<organism evidence="14 15">
    <name type="scientific">Nonomuraea soli</name>
    <dbReference type="NCBI Taxonomy" id="1032476"/>
    <lineage>
        <taxon>Bacteria</taxon>
        <taxon>Bacillati</taxon>
        <taxon>Actinomycetota</taxon>
        <taxon>Actinomycetes</taxon>
        <taxon>Streptosporangiales</taxon>
        <taxon>Streptosporangiaceae</taxon>
        <taxon>Nonomuraea</taxon>
    </lineage>
</organism>
<keyword evidence="4" id="KW-0597">Phosphoprotein</keyword>
<dbReference type="SUPFAM" id="SSF47384">
    <property type="entry name" value="Homodimeric domain of signal transducing histidine kinase"/>
    <property type="match status" value="1"/>
</dbReference>
<evidence type="ECO:0000259" key="13">
    <source>
        <dbReference type="PROSITE" id="PS50885"/>
    </source>
</evidence>
<dbReference type="PROSITE" id="PS50885">
    <property type="entry name" value="HAMP"/>
    <property type="match status" value="1"/>
</dbReference>